<dbReference type="Proteomes" id="UP000292085">
    <property type="component" value="Unassembled WGS sequence"/>
</dbReference>
<keyword evidence="2" id="KW-0378">Hydrolase</keyword>
<keyword evidence="7" id="KW-1185">Reference proteome</keyword>
<evidence type="ECO:0000256" key="1">
    <source>
        <dbReference type="ARBA" id="ARBA00022723"/>
    </source>
</evidence>
<dbReference type="InterPro" id="IPR050884">
    <property type="entry name" value="CNP_phosphodiesterase-III"/>
</dbReference>
<protein>
    <submittedName>
        <fullName evidence="6">Phosphodiesterase</fullName>
    </submittedName>
</protein>
<dbReference type="PANTHER" id="PTHR42988:SF2">
    <property type="entry name" value="CYCLIC NUCLEOTIDE PHOSPHODIESTERASE CBUA0032-RELATED"/>
    <property type="match status" value="1"/>
</dbReference>
<dbReference type="InterPro" id="IPR042283">
    <property type="entry name" value="GpdQ_catalytic"/>
</dbReference>
<evidence type="ECO:0000256" key="2">
    <source>
        <dbReference type="ARBA" id="ARBA00022801"/>
    </source>
</evidence>
<dbReference type="Gene3D" id="3.60.21.40">
    <property type="entry name" value="GpdQ, catalytic alpha/beta sandwich domain"/>
    <property type="match status" value="1"/>
</dbReference>
<dbReference type="InterPro" id="IPR026575">
    <property type="entry name" value="GpdQ/CpdA-like"/>
</dbReference>
<dbReference type="InterPro" id="IPR029052">
    <property type="entry name" value="Metallo-depent_PP-like"/>
</dbReference>
<evidence type="ECO:0000256" key="4">
    <source>
        <dbReference type="ARBA" id="ARBA00025742"/>
    </source>
</evidence>
<comment type="similarity">
    <text evidence="4">Belongs to the cyclic nucleotide phosphodiesterase class-III family.</text>
</comment>
<evidence type="ECO:0000313" key="7">
    <source>
        <dbReference type="Proteomes" id="UP000292085"/>
    </source>
</evidence>
<dbReference type="CDD" id="cd07402">
    <property type="entry name" value="MPP_GpdQ"/>
    <property type="match status" value="1"/>
</dbReference>
<organism evidence="6 7">
    <name type="scientific">Sphingomonas populi</name>
    <dbReference type="NCBI Taxonomy" id="2484750"/>
    <lineage>
        <taxon>Bacteria</taxon>
        <taxon>Pseudomonadati</taxon>
        <taxon>Pseudomonadota</taxon>
        <taxon>Alphaproteobacteria</taxon>
        <taxon>Sphingomonadales</taxon>
        <taxon>Sphingomonadaceae</taxon>
        <taxon>Sphingomonas</taxon>
    </lineage>
</organism>
<accession>A0A4Q6XVY3</accession>
<feature type="domain" description="Calcineurin-like phosphoesterase" evidence="5">
    <location>
        <begin position="1"/>
        <end position="197"/>
    </location>
</feature>
<evidence type="ECO:0000256" key="3">
    <source>
        <dbReference type="ARBA" id="ARBA00023004"/>
    </source>
</evidence>
<dbReference type="GO" id="GO:0046872">
    <property type="term" value="F:metal ion binding"/>
    <property type="evidence" value="ECO:0007669"/>
    <property type="project" value="UniProtKB-KW"/>
</dbReference>
<evidence type="ECO:0000259" key="5">
    <source>
        <dbReference type="Pfam" id="PF00149"/>
    </source>
</evidence>
<sequence>MLIAQITDTHVVARDSRAYRDQVDTNGMMTKAVDRLNRLDPRPDCVVITGDLCDHGTVTEYDELKRQLARLHLPFYLVIGNHDDRKTMLASLDYPHLADAWPFVQYTVEDMPVRIIALDSTSDDHHMGEFCEARRAWLEERLAEQPDRPTIVALHHPPFDCGITLMDAEGTGWAQGLIETLSRYPNIERVLCGHVHRSIQAVVGGRLATICPSTAHQVNLDLAADPSAQAFFEMEPPAFQLHRWKNGQMVTHTALVDRYREVFPISAEMLERMRSSTVRSRMMKKDLVF</sequence>
<name>A0A4Q6XVY3_9SPHN</name>
<dbReference type="OrthoDB" id="651281at2"/>
<comment type="caution">
    <text evidence="6">The sequence shown here is derived from an EMBL/GenBank/DDBJ whole genome shotgun (WGS) entry which is preliminary data.</text>
</comment>
<dbReference type="InterPro" id="IPR042281">
    <property type="entry name" value="GpdQ_beta-strand"/>
</dbReference>
<dbReference type="InterPro" id="IPR004843">
    <property type="entry name" value="Calcineurin-like_PHP"/>
</dbReference>
<dbReference type="AlphaFoldDB" id="A0A4Q6XVY3"/>
<gene>
    <name evidence="6" type="ORF">EWE75_19445</name>
</gene>
<dbReference type="PANTHER" id="PTHR42988">
    <property type="entry name" value="PHOSPHOHYDROLASE"/>
    <property type="match status" value="1"/>
</dbReference>
<dbReference type="SUPFAM" id="SSF56300">
    <property type="entry name" value="Metallo-dependent phosphatases"/>
    <property type="match status" value="1"/>
</dbReference>
<keyword evidence="1" id="KW-0479">Metal-binding</keyword>
<reference evidence="6 7" key="1">
    <citation type="submission" date="2019-02" db="EMBL/GenBank/DDBJ databases">
        <authorList>
            <person name="Li Y."/>
        </authorList>
    </citation>
    <scope>NUCLEOTIDE SEQUENCE [LARGE SCALE GENOMIC DNA]</scope>
    <source>
        <strain evidence="6 7">3-7</strain>
    </source>
</reference>
<dbReference type="Pfam" id="PF00149">
    <property type="entry name" value="Metallophos"/>
    <property type="match status" value="1"/>
</dbReference>
<dbReference type="GO" id="GO:0004112">
    <property type="term" value="F:cyclic-nucleotide phosphodiesterase activity"/>
    <property type="evidence" value="ECO:0007669"/>
    <property type="project" value="InterPro"/>
</dbReference>
<dbReference type="Gene3D" id="3.30.750.180">
    <property type="entry name" value="GpdQ, beta-strand dimerisation domain"/>
    <property type="match status" value="1"/>
</dbReference>
<evidence type="ECO:0000313" key="6">
    <source>
        <dbReference type="EMBL" id="RZF61099.1"/>
    </source>
</evidence>
<keyword evidence="3" id="KW-0408">Iron</keyword>
<dbReference type="EMBL" id="SGIS01000038">
    <property type="protein sequence ID" value="RZF61099.1"/>
    <property type="molecule type" value="Genomic_DNA"/>
</dbReference>
<dbReference type="RefSeq" id="WP_130159771.1">
    <property type="nucleotide sequence ID" value="NZ_SGIS01000038.1"/>
</dbReference>
<proteinExistence type="inferred from homology"/>